<dbReference type="GO" id="GO:0016602">
    <property type="term" value="C:CCAAT-binding factor complex"/>
    <property type="evidence" value="ECO:0007669"/>
    <property type="project" value="TreeGrafter"/>
</dbReference>
<keyword evidence="4" id="KW-0804">Transcription</keyword>
<evidence type="ECO:0000313" key="10">
    <source>
        <dbReference type="Proteomes" id="UP000008837"/>
    </source>
</evidence>
<comment type="subcellular location">
    <subcellularLocation>
        <location evidence="1">Nucleus</location>
    </subcellularLocation>
</comment>
<dbReference type="OrthoDB" id="1272441at2759"/>
<evidence type="ECO:0000256" key="5">
    <source>
        <dbReference type="ARBA" id="ARBA00023242"/>
    </source>
</evidence>
<evidence type="ECO:0000256" key="3">
    <source>
        <dbReference type="ARBA" id="ARBA00023125"/>
    </source>
</evidence>
<dbReference type="InParanoid" id="A8Q1I1"/>
<organism evidence="9 10">
    <name type="scientific">Malassezia globosa (strain ATCC MYA-4612 / CBS 7966)</name>
    <name type="common">Dandruff-associated fungus</name>
    <dbReference type="NCBI Taxonomy" id="425265"/>
    <lineage>
        <taxon>Eukaryota</taxon>
        <taxon>Fungi</taxon>
        <taxon>Dikarya</taxon>
        <taxon>Basidiomycota</taxon>
        <taxon>Ustilaginomycotina</taxon>
        <taxon>Malasseziomycetes</taxon>
        <taxon>Malasseziales</taxon>
        <taxon>Malasseziaceae</taxon>
        <taxon>Malassezia</taxon>
    </lineage>
</organism>
<dbReference type="EMBL" id="AAYY01000006">
    <property type="protein sequence ID" value="EDP43578.1"/>
    <property type="molecule type" value="Genomic_DNA"/>
</dbReference>
<evidence type="ECO:0000259" key="8">
    <source>
        <dbReference type="Pfam" id="PF00808"/>
    </source>
</evidence>
<dbReference type="CDD" id="cd22908">
    <property type="entry name" value="HFD_NFYC-like"/>
    <property type="match status" value="1"/>
</dbReference>
<dbReference type="PANTHER" id="PTHR10252">
    <property type="entry name" value="HISTONE-LIKE TRANSCRIPTION FACTOR CCAAT-RELATED"/>
    <property type="match status" value="1"/>
</dbReference>
<sequence length="354" mass="38493">MSFYTHEQAMRSSGDAMSLQGSSDASKAHDADSLNAMHEDHSNIHPAKRLGSLIQQYSRNPSQFQRQFWRHQMNLVENGFDSDGKAIDFFNLGSAPSGNSSALPLARIKKVMKNDDEVKMISAEAPILFSRACEIFIADLTCRAFMVAEENKRRTIQRSDIANAIARSDLFDFLIDIVPRSEMMRHRGSSVPIRNTMPTPSLPSPFPSADVVPRLNMGEAPGQPTNFLPLRPSQPDVRARIDPMEASLGLGSAQPLKGLSKAPMPNEWYPFPTAPMGDARMHPGASLSLSSAAPTAPPSARPMMGRGGVDATAPFMDANASLPMPPPHPRGSLLNMMPYSIDEAASKAHGNSNE</sequence>
<dbReference type="Pfam" id="PF00808">
    <property type="entry name" value="CBFD_NFYB_HMF"/>
    <property type="match status" value="1"/>
</dbReference>
<protein>
    <recommendedName>
        <fullName evidence="8">Transcription factor CBF/NF-Y/archaeal histone domain-containing protein</fullName>
    </recommendedName>
</protein>
<evidence type="ECO:0000256" key="6">
    <source>
        <dbReference type="ARBA" id="ARBA00038129"/>
    </source>
</evidence>
<dbReference type="STRING" id="425265.A8Q1I1"/>
<name>A8Q1I1_MALGO</name>
<evidence type="ECO:0000256" key="1">
    <source>
        <dbReference type="ARBA" id="ARBA00004123"/>
    </source>
</evidence>
<keyword evidence="5" id="KW-0539">Nucleus</keyword>
<dbReference type="InterPro" id="IPR003958">
    <property type="entry name" value="CBFA_NFYB_domain"/>
</dbReference>
<dbReference type="KEGG" id="mgl:MGL_1791"/>
<keyword evidence="2" id="KW-0805">Transcription regulation</keyword>
<dbReference type="GO" id="GO:0000978">
    <property type="term" value="F:RNA polymerase II cis-regulatory region sequence-specific DNA binding"/>
    <property type="evidence" value="ECO:0007669"/>
    <property type="project" value="TreeGrafter"/>
</dbReference>
<dbReference type="Proteomes" id="UP000008837">
    <property type="component" value="Unassembled WGS sequence"/>
</dbReference>
<dbReference type="VEuPathDB" id="FungiDB:MGL_1791"/>
<keyword evidence="10" id="KW-1185">Reference proteome</keyword>
<keyword evidence="3" id="KW-0238">DNA-binding</keyword>
<dbReference type="GO" id="GO:0046982">
    <property type="term" value="F:protein heterodimerization activity"/>
    <property type="evidence" value="ECO:0007669"/>
    <property type="project" value="InterPro"/>
</dbReference>
<feature type="domain" description="Transcription factor CBF/NF-Y/archaeal histone" evidence="8">
    <location>
        <begin position="103"/>
        <end position="165"/>
    </location>
</feature>
<dbReference type="InterPro" id="IPR050568">
    <property type="entry name" value="Transcr_DNA_Rep_Reg"/>
</dbReference>
<proteinExistence type="inferred from homology"/>
<dbReference type="RefSeq" id="XP_001730792.1">
    <property type="nucleotide sequence ID" value="XM_001730740.1"/>
</dbReference>
<evidence type="ECO:0000256" key="7">
    <source>
        <dbReference type="SAM" id="MobiDB-lite"/>
    </source>
</evidence>
<feature type="region of interest" description="Disordered" evidence="7">
    <location>
        <begin position="1"/>
        <end position="30"/>
    </location>
</feature>
<dbReference type="GeneID" id="5855099"/>
<feature type="compositionally biased region" description="Low complexity" evidence="7">
    <location>
        <begin position="283"/>
        <end position="294"/>
    </location>
</feature>
<dbReference type="SUPFAM" id="SSF47113">
    <property type="entry name" value="Histone-fold"/>
    <property type="match status" value="1"/>
</dbReference>
<dbReference type="Gene3D" id="1.10.20.10">
    <property type="entry name" value="Histone, subunit A"/>
    <property type="match status" value="1"/>
</dbReference>
<evidence type="ECO:0000256" key="2">
    <source>
        <dbReference type="ARBA" id="ARBA00023015"/>
    </source>
</evidence>
<comment type="similarity">
    <text evidence="6">Belongs to the NFYC/HAP5 subunit family.</text>
</comment>
<evidence type="ECO:0000313" key="9">
    <source>
        <dbReference type="EMBL" id="EDP43578.1"/>
    </source>
</evidence>
<accession>A8Q1I1</accession>
<dbReference type="InterPro" id="IPR009072">
    <property type="entry name" value="Histone-fold"/>
</dbReference>
<dbReference type="AlphaFoldDB" id="A8Q1I1"/>
<reference evidence="9 10" key="1">
    <citation type="journal article" date="2007" name="Proc. Natl. Acad. Sci. U.S.A.">
        <title>Dandruff-associated Malassezia genomes reveal convergent and divergent virulence traits shared with plant and human fungal pathogens.</title>
        <authorList>
            <person name="Xu J."/>
            <person name="Saunders C.W."/>
            <person name="Hu P."/>
            <person name="Grant R.A."/>
            <person name="Boekhout T."/>
            <person name="Kuramae E.E."/>
            <person name="Kronstad J.W."/>
            <person name="Deangelis Y.M."/>
            <person name="Reeder N.L."/>
            <person name="Johnstone K.R."/>
            <person name="Leland M."/>
            <person name="Fieno A.M."/>
            <person name="Begley W.M."/>
            <person name="Sun Y."/>
            <person name="Lacey M.P."/>
            <person name="Chaudhary T."/>
            <person name="Keough T."/>
            <person name="Chu L."/>
            <person name="Sears R."/>
            <person name="Yuan B."/>
            <person name="Dawson T.L.Jr."/>
        </authorList>
    </citation>
    <scope>NUCLEOTIDE SEQUENCE [LARGE SCALE GENOMIC DNA]</scope>
    <source>
        <strain evidence="10">ATCC MYA-4612 / CBS 7966</strain>
    </source>
</reference>
<dbReference type="PANTHER" id="PTHR10252:SF8">
    <property type="entry name" value="NUCLEAR TRANSCRIPTION FACTOR Y SUBUNIT GAMMA"/>
    <property type="match status" value="1"/>
</dbReference>
<feature type="region of interest" description="Disordered" evidence="7">
    <location>
        <begin position="282"/>
        <end position="305"/>
    </location>
</feature>
<dbReference type="OMA" id="GDARMHP"/>
<dbReference type="FunFam" id="1.10.20.10:FF:000006">
    <property type="entry name" value="Nuclear transcription factor Y subunit gamma"/>
    <property type="match status" value="1"/>
</dbReference>
<gene>
    <name evidence="9" type="ORF">MGL_1791</name>
</gene>
<dbReference type="GO" id="GO:0001228">
    <property type="term" value="F:DNA-binding transcription activator activity, RNA polymerase II-specific"/>
    <property type="evidence" value="ECO:0007669"/>
    <property type="project" value="TreeGrafter"/>
</dbReference>
<evidence type="ECO:0000256" key="4">
    <source>
        <dbReference type="ARBA" id="ARBA00023163"/>
    </source>
</evidence>
<comment type="caution">
    <text evidence="9">The sequence shown here is derived from an EMBL/GenBank/DDBJ whole genome shotgun (WGS) entry which is preliminary data.</text>
</comment>